<organism evidence="1 2">
    <name type="scientific">Phlebotomus papatasi</name>
    <name type="common">Sandfly</name>
    <dbReference type="NCBI Taxonomy" id="29031"/>
    <lineage>
        <taxon>Eukaryota</taxon>
        <taxon>Metazoa</taxon>
        <taxon>Ecdysozoa</taxon>
        <taxon>Arthropoda</taxon>
        <taxon>Hexapoda</taxon>
        <taxon>Insecta</taxon>
        <taxon>Pterygota</taxon>
        <taxon>Neoptera</taxon>
        <taxon>Endopterygota</taxon>
        <taxon>Diptera</taxon>
        <taxon>Nematocera</taxon>
        <taxon>Psychodoidea</taxon>
        <taxon>Psychodidae</taxon>
        <taxon>Phlebotomus</taxon>
        <taxon>Phlebotomus</taxon>
    </lineage>
</organism>
<sequence length="285" mass="32505">MVREIPQEADSTSSKLLVEGFTIWETANPIAVTSLLHAIAMSRKASEPLNVLLEATIENYFRNSSVTSNVGWKFVQEILWSYMVNLRPILIGQESLHCLHLWASVGLKSERDVRKRLTLKGLVFERLNGVKVTEENELKMALLWGFLCTVSFRECDQSPENGVFLVHVTKRLVHLANEPDDWGKSVLNAIGLTRLKRSKVLWKCLACYTVEMLKVINVECDLERERCALNVELQAKQFNPYREAISQISHQINGDLSQQSKNIASILRKFYGTDNLLSDIEILWS</sequence>
<dbReference type="EnsemblMetazoa" id="PPAI009124-RA">
    <property type="protein sequence ID" value="PPAI009124-PA"/>
    <property type="gene ID" value="PPAI009124"/>
</dbReference>
<dbReference type="VEuPathDB" id="VectorBase:PPAPM1_001771"/>
<proteinExistence type="predicted"/>
<evidence type="ECO:0000313" key="2">
    <source>
        <dbReference type="Proteomes" id="UP000092462"/>
    </source>
</evidence>
<dbReference type="Pfam" id="PF26106">
    <property type="entry name" value="TPR_Epg5_C"/>
    <property type="match status" value="1"/>
</dbReference>
<dbReference type="EMBL" id="AJVK01036219">
    <property type="status" value="NOT_ANNOTATED_CDS"/>
    <property type="molecule type" value="Genomic_DNA"/>
</dbReference>
<keyword evidence="2" id="KW-1185">Reference proteome</keyword>
<name>A0A1B0DL84_PHLPP</name>
<protein>
    <submittedName>
        <fullName evidence="1">Uncharacterized protein</fullName>
    </submittedName>
</protein>
<dbReference type="Proteomes" id="UP000092462">
    <property type="component" value="Unassembled WGS sequence"/>
</dbReference>
<accession>A0A1B0DL84</accession>
<dbReference type="AlphaFoldDB" id="A0A1B0DL84"/>
<dbReference type="VEuPathDB" id="VectorBase:PPAI009124"/>
<evidence type="ECO:0000313" key="1">
    <source>
        <dbReference type="EnsemblMetazoa" id="PPAI009124-PA"/>
    </source>
</evidence>
<reference evidence="1" key="1">
    <citation type="submission" date="2022-08" db="UniProtKB">
        <authorList>
            <consortium name="EnsemblMetazoa"/>
        </authorList>
    </citation>
    <scope>IDENTIFICATION</scope>
    <source>
        <strain evidence="1">Israel</strain>
    </source>
</reference>